<gene>
    <name evidence="9" type="ORF">Phou_003760</name>
</gene>
<dbReference type="PANTHER" id="PTHR43227">
    <property type="entry name" value="BLL4140 PROTEIN"/>
    <property type="match status" value="1"/>
</dbReference>
<protein>
    <submittedName>
        <fullName evidence="9">ABC transporter permease</fullName>
    </submittedName>
</protein>
<keyword evidence="2 7" id="KW-0813">Transport</keyword>
<dbReference type="GO" id="GO:0005886">
    <property type="term" value="C:plasma membrane"/>
    <property type="evidence" value="ECO:0007669"/>
    <property type="project" value="UniProtKB-SubCell"/>
</dbReference>
<evidence type="ECO:0000256" key="6">
    <source>
        <dbReference type="ARBA" id="ARBA00023136"/>
    </source>
</evidence>
<feature type="transmembrane region" description="Helical" evidence="7">
    <location>
        <begin position="21"/>
        <end position="43"/>
    </location>
</feature>
<dbReference type="InterPro" id="IPR035906">
    <property type="entry name" value="MetI-like_sf"/>
</dbReference>
<feature type="transmembrane region" description="Helical" evidence="7">
    <location>
        <begin position="224"/>
        <end position="244"/>
    </location>
</feature>
<dbReference type="InterPro" id="IPR050809">
    <property type="entry name" value="UgpAE/MalFG_permease"/>
</dbReference>
<dbReference type="PANTHER" id="PTHR43227:SF8">
    <property type="entry name" value="DIACETYLCHITOBIOSE UPTAKE SYSTEM PERMEASE PROTEIN DASB"/>
    <property type="match status" value="1"/>
</dbReference>
<dbReference type="PROSITE" id="PS50928">
    <property type="entry name" value="ABC_TM1"/>
    <property type="match status" value="1"/>
</dbReference>
<evidence type="ECO:0000256" key="7">
    <source>
        <dbReference type="RuleBase" id="RU363032"/>
    </source>
</evidence>
<feature type="transmembrane region" description="Helical" evidence="7">
    <location>
        <begin position="165"/>
        <end position="192"/>
    </location>
</feature>
<dbReference type="Proteomes" id="UP000482800">
    <property type="component" value="Unassembled WGS sequence"/>
</dbReference>
<accession>A0A6V8K2K8</accession>
<keyword evidence="10" id="KW-1185">Reference proteome</keyword>
<feature type="transmembrane region" description="Helical" evidence="7">
    <location>
        <begin position="123"/>
        <end position="145"/>
    </location>
</feature>
<dbReference type="EMBL" id="BLPF01000001">
    <property type="protein sequence ID" value="GFJ76196.1"/>
    <property type="molecule type" value="Genomic_DNA"/>
</dbReference>
<sequence>MVSAATAVRRRRRPSRRGGPTPYVLLAPAIVLLVLFLLVPIGYTVYLSLRAARVTGGGLGIRKETFVGLDNYASVLTDSAYVDGLLRMLLYGLIVVPTMLGLALLFALLLDTPRVRFGAFSRIGIFLPYAVPGVIASLLWGFLYLPNVSPIRDVFEAVGLPAPDFLAPGSVLFSVANIGVWGGVGFNMIVLFTALRGVPQEMYDAARIDGANEVQIALRVKVPLIMPAVIMTAIFAMISTLQVYTEPATLQPLTDTVSQTWVPLMTIYRDAFVNADLYSAAAASVVLALGTLAVSVAVLTVLQRRAFGRDR</sequence>
<dbReference type="RefSeq" id="WP_173052968.1">
    <property type="nucleotide sequence ID" value="NZ_BAABGO010000003.1"/>
</dbReference>
<keyword evidence="4 7" id="KW-0812">Transmembrane</keyword>
<dbReference type="GO" id="GO:0055085">
    <property type="term" value="P:transmembrane transport"/>
    <property type="evidence" value="ECO:0007669"/>
    <property type="project" value="InterPro"/>
</dbReference>
<feature type="transmembrane region" description="Helical" evidence="7">
    <location>
        <begin position="88"/>
        <end position="111"/>
    </location>
</feature>
<keyword evidence="6 7" id="KW-0472">Membrane</keyword>
<keyword evidence="3" id="KW-1003">Cell membrane</keyword>
<keyword evidence="5 7" id="KW-1133">Transmembrane helix</keyword>
<evidence type="ECO:0000256" key="3">
    <source>
        <dbReference type="ARBA" id="ARBA00022475"/>
    </source>
</evidence>
<dbReference type="AlphaFoldDB" id="A0A6V8K2K8"/>
<comment type="similarity">
    <text evidence="7">Belongs to the binding-protein-dependent transport system permease family.</text>
</comment>
<comment type="subcellular location">
    <subcellularLocation>
        <location evidence="1 7">Cell membrane</location>
        <topology evidence="1 7">Multi-pass membrane protein</topology>
    </subcellularLocation>
</comment>
<dbReference type="Gene3D" id="1.10.3720.10">
    <property type="entry name" value="MetI-like"/>
    <property type="match status" value="1"/>
</dbReference>
<evidence type="ECO:0000256" key="4">
    <source>
        <dbReference type="ARBA" id="ARBA00022692"/>
    </source>
</evidence>
<dbReference type="InterPro" id="IPR000515">
    <property type="entry name" value="MetI-like"/>
</dbReference>
<evidence type="ECO:0000259" key="8">
    <source>
        <dbReference type="PROSITE" id="PS50928"/>
    </source>
</evidence>
<feature type="domain" description="ABC transmembrane type-1" evidence="8">
    <location>
        <begin position="85"/>
        <end position="298"/>
    </location>
</feature>
<comment type="caution">
    <text evidence="9">The sequence shown here is derived from an EMBL/GenBank/DDBJ whole genome shotgun (WGS) entry which is preliminary data.</text>
</comment>
<dbReference type="SUPFAM" id="SSF160964">
    <property type="entry name" value="MalF N-terminal region-like"/>
    <property type="match status" value="1"/>
</dbReference>
<evidence type="ECO:0000313" key="10">
    <source>
        <dbReference type="Proteomes" id="UP000482800"/>
    </source>
</evidence>
<feature type="transmembrane region" description="Helical" evidence="7">
    <location>
        <begin position="277"/>
        <end position="302"/>
    </location>
</feature>
<dbReference type="Pfam" id="PF00528">
    <property type="entry name" value="BPD_transp_1"/>
    <property type="match status" value="1"/>
</dbReference>
<organism evidence="9 10">
    <name type="scientific">Phytohabitans houttuyneae</name>
    <dbReference type="NCBI Taxonomy" id="1076126"/>
    <lineage>
        <taxon>Bacteria</taxon>
        <taxon>Bacillati</taxon>
        <taxon>Actinomycetota</taxon>
        <taxon>Actinomycetes</taxon>
        <taxon>Micromonosporales</taxon>
        <taxon>Micromonosporaceae</taxon>
    </lineage>
</organism>
<evidence type="ECO:0000313" key="9">
    <source>
        <dbReference type="EMBL" id="GFJ76196.1"/>
    </source>
</evidence>
<proteinExistence type="inferred from homology"/>
<evidence type="ECO:0000256" key="5">
    <source>
        <dbReference type="ARBA" id="ARBA00022989"/>
    </source>
</evidence>
<dbReference type="SUPFAM" id="SSF161098">
    <property type="entry name" value="MetI-like"/>
    <property type="match status" value="1"/>
</dbReference>
<evidence type="ECO:0000256" key="2">
    <source>
        <dbReference type="ARBA" id="ARBA00022448"/>
    </source>
</evidence>
<reference evidence="9 10" key="1">
    <citation type="submission" date="2020-03" db="EMBL/GenBank/DDBJ databases">
        <title>Whole genome shotgun sequence of Phytohabitans houttuyneae NBRC 108639.</title>
        <authorList>
            <person name="Komaki H."/>
            <person name="Tamura T."/>
        </authorList>
    </citation>
    <scope>NUCLEOTIDE SEQUENCE [LARGE SCALE GENOMIC DNA]</scope>
    <source>
        <strain evidence="9 10">NBRC 108639</strain>
    </source>
</reference>
<reference evidence="9 10" key="2">
    <citation type="submission" date="2020-03" db="EMBL/GenBank/DDBJ databases">
        <authorList>
            <person name="Ichikawa N."/>
            <person name="Kimura A."/>
            <person name="Kitahashi Y."/>
            <person name="Uohara A."/>
        </authorList>
    </citation>
    <scope>NUCLEOTIDE SEQUENCE [LARGE SCALE GENOMIC DNA]</scope>
    <source>
        <strain evidence="9 10">NBRC 108639</strain>
    </source>
</reference>
<name>A0A6V8K2K8_9ACTN</name>
<dbReference type="CDD" id="cd06261">
    <property type="entry name" value="TM_PBP2"/>
    <property type="match status" value="1"/>
</dbReference>
<evidence type="ECO:0000256" key="1">
    <source>
        <dbReference type="ARBA" id="ARBA00004651"/>
    </source>
</evidence>